<comment type="caution">
    <text evidence="1">The sequence shown here is derived from an EMBL/GenBank/DDBJ whole genome shotgun (WGS) entry which is preliminary data.</text>
</comment>
<organism evidence="1 2">
    <name type="scientific">Kibdelosporangium lantanae</name>
    <dbReference type="NCBI Taxonomy" id="1497396"/>
    <lineage>
        <taxon>Bacteria</taxon>
        <taxon>Bacillati</taxon>
        <taxon>Actinomycetota</taxon>
        <taxon>Actinomycetes</taxon>
        <taxon>Pseudonocardiales</taxon>
        <taxon>Pseudonocardiaceae</taxon>
        <taxon>Kibdelosporangium</taxon>
    </lineage>
</organism>
<protein>
    <submittedName>
        <fullName evidence="1">Uncharacterized protein</fullName>
    </submittedName>
</protein>
<gene>
    <name evidence="1" type="ORF">ACFQ1S_27045</name>
</gene>
<name>A0ABW3MEB6_9PSEU</name>
<keyword evidence="2" id="KW-1185">Reference proteome</keyword>
<evidence type="ECO:0000313" key="2">
    <source>
        <dbReference type="Proteomes" id="UP001597045"/>
    </source>
</evidence>
<evidence type="ECO:0000313" key="1">
    <source>
        <dbReference type="EMBL" id="MFD1048932.1"/>
    </source>
</evidence>
<proteinExistence type="predicted"/>
<dbReference type="Proteomes" id="UP001597045">
    <property type="component" value="Unassembled WGS sequence"/>
</dbReference>
<accession>A0ABW3MEB6</accession>
<dbReference type="EMBL" id="JBHTIS010001877">
    <property type="protein sequence ID" value="MFD1048932.1"/>
    <property type="molecule type" value="Genomic_DNA"/>
</dbReference>
<reference evidence="2" key="1">
    <citation type="journal article" date="2019" name="Int. J. Syst. Evol. Microbiol.">
        <title>The Global Catalogue of Microorganisms (GCM) 10K type strain sequencing project: providing services to taxonomists for standard genome sequencing and annotation.</title>
        <authorList>
            <consortium name="The Broad Institute Genomics Platform"/>
            <consortium name="The Broad Institute Genome Sequencing Center for Infectious Disease"/>
            <person name="Wu L."/>
            <person name="Ma J."/>
        </authorList>
    </citation>
    <scope>NUCLEOTIDE SEQUENCE [LARGE SCALE GENOMIC DNA]</scope>
    <source>
        <strain evidence="2">JCM 31486</strain>
    </source>
</reference>
<sequence length="51" mass="5618">MGSDQLKPIKNKNREDIGALGEPATIWRAVMESYKAPRSPEPAARPIPTTK</sequence>